<dbReference type="GO" id="GO:0003676">
    <property type="term" value="F:nucleic acid binding"/>
    <property type="evidence" value="ECO:0007669"/>
    <property type="project" value="InterPro"/>
</dbReference>
<feature type="compositionally biased region" description="Polar residues" evidence="7">
    <location>
        <begin position="984"/>
        <end position="998"/>
    </location>
</feature>
<dbReference type="PROSITE" id="PS50994">
    <property type="entry name" value="INTEGRASE"/>
    <property type="match status" value="1"/>
</dbReference>
<dbReference type="FunFam" id="3.30.420.10:FF:000032">
    <property type="entry name" value="Retrovirus-related Pol polyprotein from transposon 297-like Protein"/>
    <property type="match status" value="1"/>
</dbReference>
<dbReference type="InterPro" id="IPR041373">
    <property type="entry name" value="RT_RNaseH"/>
</dbReference>
<dbReference type="CDD" id="cd09274">
    <property type="entry name" value="RNase_HI_RT_Ty3"/>
    <property type="match status" value="1"/>
</dbReference>
<keyword evidence="4" id="KW-0255">Endonuclease</keyword>
<dbReference type="OrthoDB" id="413122at2759"/>
<dbReference type="GO" id="GO:0016787">
    <property type="term" value="F:hydrolase activity"/>
    <property type="evidence" value="ECO:0007669"/>
    <property type="project" value="UniProtKB-KW"/>
</dbReference>
<feature type="compositionally biased region" description="Polar residues" evidence="7">
    <location>
        <begin position="952"/>
        <end position="965"/>
    </location>
</feature>
<dbReference type="GO" id="GO:0003964">
    <property type="term" value="F:RNA-directed DNA polymerase activity"/>
    <property type="evidence" value="ECO:0007669"/>
    <property type="project" value="UniProtKB-KW"/>
</dbReference>
<keyword evidence="6" id="KW-0695">RNA-directed DNA polymerase</keyword>
<dbReference type="InterPro" id="IPR012337">
    <property type="entry name" value="RNaseH-like_sf"/>
</dbReference>
<accession>A0A6J8BXM3</accession>
<dbReference type="GO" id="GO:0004519">
    <property type="term" value="F:endonuclease activity"/>
    <property type="evidence" value="ECO:0007669"/>
    <property type="project" value="UniProtKB-KW"/>
</dbReference>
<protein>
    <submittedName>
        <fullName evidence="9">Retrovirus-related Pol polyprotein from transposon 297,Retrovirus-related Pol polyprotein from transposon 17.6</fullName>
    </submittedName>
</protein>
<dbReference type="InterPro" id="IPR054465">
    <property type="entry name" value="Integrase_p58-like_C"/>
</dbReference>
<feature type="domain" description="Integrase catalytic" evidence="8">
    <location>
        <begin position="629"/>
        <end position="788"/>
    </location>
</feature>
<dbReference type="Proteomes" id="UP000507470">
    <property type="component" value="Unassembled WGS sequence"/>
</dbReference>
<dbReference type="Gene3D" id="1.10.340.70">
    <property type="match status" value="1"/>
</dbReference>
<keyword evidence="5" id="KW-0378">Hydrolase</keyword>
<dbReference type="Gene3D" id="3.30.70.270">
    <property type="match status" value="2"/>
</dbReference>
<dbReference type="SUPFAM" id="SSF53098">
    <property type="entry name" value="Ribonuclease H-like"/>
    <property type="match status" value="1"/>
</dbReference>
<dbReference type="EMBL" id="CACVKT020004142">
    <property type="protein sequence ID" value="CAC5388186.1"/>
    <property type="molecule type" value="Genomic_DNA"/>
</dbReference>
<evidence type="ECO:0000313" key="9">
    <source>
        <dbReference type="EMBL" id="CAC5388186.1"/>
    </source>
</evidence>
<evidence type="ECO:0000313" key="10">
    <source>
        <dbReference type="Proteomes" id="UP000507470"/>
    </source>
</evidence>
<evidence type="ECO:0000256" key="5">
    <source>
        <dbReference type="ARBA" id="ARBA00022801"/>
    </source>
</evidence>
<dbReference type="GO" id="GO:0015074">
    <property type="term" value="P:DNA integration"/>
    <property type="evidence" value="ECO:0007669"/>
    <property type="project" value="InterPro"/>
</dbReference>
<dbReference type="Gene3D" id="3.10.10.10">
    <property type="entry name" value="HIV Type 1 Reverse Transcriptase, subunit A, domain 1"/>
    <property type="match status" value="1"/>
</dbReference>
<dbReference type="InterPro" id="IPR041588">
    <property type="entry name" value="Integrase_H2C2"/>
</dbReference>
<dbReference type="InterPro" id="IPR001584">
    <property type="entry name" value="Integrase_cat-core"/>
</dbReference>
<proteinExistence type="predicted"/>
<dbReference type="InterPro" id="IPR043128">
    <property type="entry name" value="Rev_trsase/Diguanyl_cyclase"/>
</dbReference>
<dbReference type="PANTHER" id="PTHR37984:SF5">
    <property type="entry name" value="PROTEIN NYNRIN-LIKE"/>
    <property type="match status" value="1"/>
</dbReference>
<dbReference type="InterPro" id="IPR000477">
    <property type="entry name" value="RT_dom"/>
</dbReference>
<organism evidence="9 10">
    <name type="scientific">Mytilus coruscus</name>
    <name type="common">Sea mussel</name>
    <dbReference type="NCBI Taxonomy" id="42192"/>
    <lineage>
        <taxon>Eukaryota</taxon>
        <taxon>Metazoa</taxon>
        <taxon>Spiralia</taxon>
        <taxon>Lophotrochozoa</taxon>
        <taxon>Mollusca</taxon>
        <taxon>Bivalvia</taxon>
        <taxon>Autobranchia</taxon>
        <taxon>Pteriomorphia</taxon>
        <taxon>Mytilida</taxon>
        <taxon>Mytiloidea</taxon>
        <taxon>Mytilidae</taxon>
        <taxon>Mytilinae</taxon>
        <taxon>Mytilus</taxon>
    </lineage>
</organism>
<dbReference type="Gene3D" id="3.30.420.10">
    <property type="entry name" value="Ribonuclease H-like superfamily/Ribonuclease H"/>
    <property type="match status" value="1"/>
</dbReference>
<dbReference type="FunFam" id="3.10.20.370:FF:000001">
    <property type="entry name" value="Retrovirus-related Pol polyprotein from transposon 17.6-like protein"/>
    <property type="match status" value="1"/>
</dbReference>
<evidence type="ECO:0000256" key="3">
    <source>
        <dbReference type="ARBA" id="ARBA00022722"/>
    </source>
</evidence>
<dbReference type="InterPro" id="IPR043502">
    <property type="entry name" value="DNA/RNA_pol_sf"/>
</dbReference>
<dbReference type="FunFam" id="1.10.340.70:FF:000001">
    <property type="entry name" value="Retrovirus-related Pol polyprotein from transposon gypsy-like Protein"/>
    <property type="match status" value="1"/>
</dbReference>
<keyword evidence="3" id="KW-0540">Nuclease</keyword>
<dbReference type="Pfam" id="PF17921">
    <property type="entry name" value="Integrase_H2C2"/>
    <property type="match status" value="1"/>
</dbReference>
<evidence type="ECO:0000256" key="1">
    <source>
        <dbReference type="ARBA" id="ARBA00022679"/>
    </source>
</evidence>
<keyword evidence="10" id="KW-1185">Reference proteome</keyword>
<dbReference type="CDD" id="cd01647">
    <property type="entry name" value="RT_LTR"/>
    <property type="match status" value="1"/>
</dbReference>
<dbReference type="Pfam" id="PF17917">
    <property type="entry name" value="RT_RNaseH"/>
    <property type="match status" value="1"/>
</dbReference>
<dbReference type="SUPFAM" id="SSF56672">
    <property type="entry name" value="DNA/RNA polymerases"/>
    <property type="match status" value="1"/>
</dbReference>
<dbReference type="Gene3D" id="3.10.20.370">
    <property type="match status" value="1"/>
</dbReference>
<dbReference type="PANTHER" id="PTHR37984">
    <property type="entry name" value="PROTEIN CBG26694"/>
    <property type="match status" value="1"/>
</dbReference>
<evidence type="ECO:0000256" key="6">
    <source>
        <dbReference type="ARBA" id="ARBA00022918"/>
    </source>
</evidence>
<dbReference type="Pfam" id="PF00665">
    <property type="entry name" value="rve"/>
    <property type="match status" value="1"/>
</dbReference>
<keyword evidence="2" id="KW-0548">Nucleotidyltransferase</keyword>
<reference evidence="9 10" key="1">
    <citation type="submission" date="2020-06" db="EMBL/GenBank/DDBJ databases">
        <authorList>
            <person name="Li R."/>
            <person name="Bekaert M."/>
        </authorList>
    </citation>
    <scope>NUCLEOTIDE SEQUENCE [LARGE SCALE GENOMIC DNA]</scope>
    <source>
        <strain evidence="10">wild</strain>
    </source>
</reference>
<dbReference type="AlphaFoldDB" id="A0A6J8BXM3"/>
<dbReference type="InterPro" id="IPR050951">
    <property type="entry name" value="Retrovirus_Pol_polyprotein"/>
</dbReference>
<evidence type="ECO:0000256" key="2">
    <source>
        <dbReference type="ARBA" id="ARBA00022695"/>
    </source>
</evidence>
<dbReference type="InterPro" id="IPR036397">
    <property type="entry name" value="RNaseH_sf"/>
</dbReference>
<dbReference type="Pfam" id="PF22938">
    <property type="entry name" value="Integrase_p58_C"/>
    <property type="match status" value="1"/>
</dbReference>
<evidence type="ECO:0000256" key="7">
    <source>
        <dbReference type="SAM" id="MobiDB-lite"/>
    </source>
</evidence>
<sequence length="1044" mass="119706">MVTKKKDQNIRFCIDFRKINDITEKDCQPIPRIEDTLDALSGSKWFSTLDMRSGYWQCGLDEKDREKTAFAIPGHKVSHEGISTDDEKIRAVQDWPTPKNVKDVRSFIGLCSYYRRFVENFSTIAKPLHQLTEKCKKFEWTEACNCSFEHLKKLLISAPILGYPINDGGFILDTDASNVGMGAVLSQIQDGEERVIGYFSKTFSKSERNYCVTRKELLAIVSAVKNFHHYLFGRSFTVRTDHGSLRWLVNFKNPEGQLARWLETLGAYNFQIIHRPGRIHSNADALSRRPCTDDCSYCSKVEDKFSNVGLGEVEINNEISTKEVVVKSVVVDDTNTLSGAVKVEGSQRLETSKKKEAAQVYASYRSDDLNTSKSCTKHENESMNISDKVKDESGFALKASYDVGKSSSSEIFNVPNLKRSEEMKGKSRSARETSVDVCKSKTNENILNQRIGVVKTRSMKSHQLDQQKPSSSSPMHDEKFVEIDFDLENEQENDPVLKIIRGWLVNNLKPIWSEISKCSPIIKYFWNRIETFEIRDGILCRKWESERGDNVTWQKVIPENLKECVLKQLHNSVTGGHLGIKKTLSKVRQRFFFGLGVRKYIENWCSKCDVCASRKRPNRKPKAPMRQYNVGAPLERVAMDIMGPLPRSIQGNNFLLVIGDYFTKFVHAIPLKSQEAEIVARTLVDNFISIFGVPLQIHTDQGANFESQLFQELCKLIDIDKTRTTVMRPQSDGMAERFMRTLENMLSSFVSNHQKDWDKFVPVLMMAYRSAEHESTGVSPCRMMYGREINLPVDLLFGKSPDGPKSSISDFVNDLEHTLLTVHEFARTNLNFASDAMKKNYDHNIHLKLFNPGDPVWYYQYQRKVGVNPKFQRPWHGPFVVTHRLNDVLYRIQLGPKKKPKVNSTGRRGKEAEEDLEKFKRDEMPKKILVDNNGNEVEVASRRNRYARSEIGDTSNRSTCNSKRGSSLKRKTSRKRTGIENKENNNISGPTPCQKSMPETTIDEDELVNLRNKDWNDDANRLVVRIHCSPIVKLLCTQRELRRY</sequence>
<feature type="region of interest" description="Disordered" evidence="7">
    <location>
        <begin position="948"/>
        <end position="998"/>
    </location>
</feature>
<dbReference type="FunFam" id="3.30.70.270:FF:000041">
    <property type="entry name" value="Uncharacterized protein"/>
    <property type="match status" value="1"/>
</dbReference>
<dbReference type="Pfam" id="PF00078">
    <property type="entry name" value="RVT_1"/>
    <property type="match status" value="1"/>
</dbReference>
<gene>
    <name evidence="9" type="ORF">MCOR_23465</name>
</gene>
<evidence type="ECO:0000256" key="4">
    <source>
        <dbReference type="ARBA" id="ARBA00022759"/>
    </source>
</evidence>
<name>A0A6J8BXM3_MYTCO</name>
<feature type="compositionally biased region" description="Basic residues" evidence="7">
    <location>
        <begin position="966"/>
        <end position="976"/>
    </location>
</feature>
<keyword evidence="1" id="KW-0808">Transferase</keyword>
<evidence type="ECO:0000259" key="8">
    <source>
        <dbReference type="PROSITE" id="PS50994"/>
    </source>
</evidence>